<proteinExistence type="predicted"/>
<gene>
    <name evidence="1" type="ORF">FQA47_003388</name>
</gene>
<dbReference type="Proteomes" id="UP000646548">
    <property type="component" value="Unassembled WGS sequence"/>
</dbReference>
<protein>
    <submittedName>
        <fullName evidence="1">Uncharacterized protein</fullName>
    </submittedName>
</protein>
<dbReference type="EMBL" id="WKFB01000395">
    <property type="protein sequence ID" value="KAF6724361.1"/>
    <property type="molecule type" value="Genomic_DNA"/>
</dbReference>
<reference evidence="1" key="1">
    <citation type="journal article" name="BMC Genomics">
        <title>Long-read sequencing and de novo genome assembly of marine medaka (Oryzias melastigma).</title>
        <authorList>
            <person name="Liang P."/>
            <person name="Saqib H.S.A."/>
            <person name="Ni X."/>
            <person name="Shen Y."/>
        </authorList>
    </citation>
    <scope>NUCLEOTIDE SEQUENCE</scope>
    <source>
        <strain evidence="1">Bigg-433</strain>
    </source>
</reference>
<sequence length="107" mass="11766">MGSSVLSVSSPQVLLRPDCSSAHRPSSLVLKTLQDSSRLHCCHCPHLCGLQGLFLNIRSFLRQQSSETQDCLYSNVLAPPAGGVTLMPPLEHRLLWFCLLPNLLTLL</sequence>
<evidence type="ECO:0000313" key="2">
    <source>
        <dbReference type="Proteomes" id="UP000646548"/>
    </source>
</evidence>
<name>A0A834CCX9_ORYME</name>
<comment type="caution">
    <text evidence="1">The sequence shown here is derived from an EMBL/GenBank/DDBJ whole genome shotgun (WGS) entry which is preliminary data.</text>
</comment>
<dbReference type="AlphaFoldDB" id="A0A834CCX9"/>
<accession>A0A834CCX9</accession>
<organism evidence="1 2">
    <name type="scientific">Oryzias melastigma</name>
    <name type="common">Marine medaka</name>
    <dbReference type="NCBI Taxonomy" id="30732"/>
    <lineage>
        <taxon>Eukaryota</taxon>
        <taxon>Metazoa</taxon>
        <taxon>Chordata</taxon>
        <taxon>Craniata</taxon>
        <taxon>Vertebrata</taxon>
        <taxon>Euteleostomi</taxon>
        <taxon>Actinopterygii</taxon>
        <taxon>Neopterygii</taxon>
        <taxon>Teleostei</taxon>
        <taxon>Neoteleostei</taxon>
        <taxon>Acanthomorphata</taxon>
        <taxon>Ovalentaria</taxon>
        <taxon>Atherinomorphae</taxon>
        <taxon>Beloniformes</taxon>
        <taxon>Adrianichthyidae</taxon>
        <taxon>Oryziinae</taxon>
        <taxon>Oryzias</taxon>
    </lineage>
</organism>
<evidence type="ECO:0000313" key="1">
    <source>
        <dbReference type="EMBL" id="KAF6724361.1"/>
    </source>
</evidence>